<dbReference type="Pfam" id="PF00078">
    <property type="entry name" value="RVT_1"/>
    <property type="match status" value="1"/>
</dbReference>
<dbReference type="EMBL" id="AM432129">
    <property type="protein sequence ID" value="CAN80312.1"/>
    <property type="molecule type" value="Genomic_DNA"/>
</dbReference>
<dbReference type="GO" id="GO:0008233">
    <property type="term" value="F:peptidase activity"/>
    <property type="evidence" value="ECO:0007669"/>
    <property type="project" value="UniProtKB-KW"/>
</dbReference>
<sequence>MKGIHPSIVSHKLNVFPTARSVRQRVRRFHPDRQKIIRDEIDKLLEAGFIIEVDYPDCFSLPRIDQIVDSTTGQGMLSFLDTFSGYHQIPMSPADEEKTAFITPHGLYCYKVMPFELKNAGTTYQRLMTKIFKPLVGCTMEVYIDDILVKIKTREEHTLHLQEVFHLLRKYGMKLNPSKCAFGESADKFLGFMVNQRGIEVSPDQVKAVMETPPPRSKKELQRLTDKLVALGRFITRFTDELRPFFLAIQKAGASGWTDSCQSAFEKIKHCLMQPPILSSPLPEEKLYMYLAVSEWAISIVLFRCPSPKEHKPIYYVSRALADVETRYSKMELTALALRSAAQKLRPYFQAHPVVVLTDQPLRNILHKPDLTGGMLQWAIELSEYGIEFQPRLSMKGQVMADFVLEYSRRPIQRKESTSRSSRFGVGLLLQSPTGEHLEQAIRLGFPTSNNEAEYEAILSGLDLALALSVSRLRVYSDSQLVVRHFSEWTIEKIKRTKNGRADTLAGIAASLPIKEAILLPIHVQTHPSITEASTCNTIEASQADGQEWTKDILKYLRTGTLPKEPKQAHKIRVQAARPYLRCLNHSEALYVLAELHEGVCGNHSGGRSLAHRAHSQGYYWPTMKKNAVAYVKKCDKCQKHAPIPHVPSETLKPISGPWPFAQWDMDIVGPLPAAAAQKKFLLVATDYFSKWMKAEAYASIKDKDVTKFVWKNIICRFGIPQTIIADNGPQFDNIAFRNFCSELNIRNAYSTPRYPQSNGQAEATNKTLITALKKRLEQAKGKWVEELPGVLWAYRTTPGRPTGNTPFALAYGMDAVIPTEIGLPTIRTEVGKQDDANTELGRNLDWVDETRETASIRMADYQQRAAAHYNRKARPRSFKSGTLVLRKVFENTTKTGAGKFQANWEGPYIVSKTSEIGAYHLQKLNGTPLLRLWNVSNLKQYYQ</sequence>
<proteinExistence type="predicted"/>
<evidence type="ECO:0000313" key="10">
    <source>
        <dbReference type="EMBL" id="CAN80312.1"/>
    </source>
</evidence>
<dbReference type="GO" id="GO:0015074">
    <property type="term" value="P:DNA integration"/>
    <property type="evidence" value="ECO:0007669"/>
    <property type="project" value="InterPro"/>
</dbReference>
<dbReference type="InterPro" id="IPR041577">
    <property type="entry name" value="RT_RNaseH_2"/>
</dbReference>
<dbReference type="FunFam" id="3.10.10.10:FF:000007">
    <property type="entry name" value="Retrovirus-related Pol polyprotein from transposon 17.6-like Protein"/>
    <property type="match status" value="1"/>
</dbReference>
<dbReference type="InterPro" id="IPR001584">
    <property type="entry name" value="Integrase_cat-core"/>
</dbReference>
<evidence type="ECO:0000259" key="8">
    <source>
        <dbReference type="PROSITE" id="PS50878"/>
    </source>
</evidence>
<dbReference type="PANTHER" id="PTHR48475:SF2">
    <property type="entry name" value="RIBONUCLEASE H"/>
    <property type="match status" value="1"/>
</dbReference>
<keyword evidence="6" id="KW-0378">Hydrolase</keyword>
<dbReference type="GO" id="GO:0003964">
    <property type="term" value="F:RNA-directed DNA polymerase activity"/>
    <property type="evidence" value="ECO:0007669"/>
    <property type="project" value="UniProtKB-KW"/>
</dbReference>
<evidence type="ECO:0000256" key="3">
    <source>
        <dbReference type="ARBA" id="ARBA00022695"/>
    </source>
</evidence>
<accession>A5AQD9</accession>
<dbReference type="CDD" id="cd01647">
    <property type="entry name" value="RT_LTR"/>
    <property type="match status" value="1"/>
</dbReference>
<evidence type="ECO:0000256" key="6">
    <source>
        <dbReference type="ARBA" id="ARBA00022801"/>
    </source>
</evidence>
<evidence type="ECO:0000256" key="7">
    <source>
        <dbReference type="ARBA" id="ARBA00022918"/>
    </source>
</evidence>
<evidence type="ECO:0000256" key="5">
    <source>
        <dbReference type="ARBA" id="ARBA00022759"/>
    </source>
</evidence>
<protein>
    <submittedName>
        <fullName evidence="10">Uncharacterized protein</fullName>
    </submittedName>
</protein>
<dbReference type="Pfam" id="PF00665">
    <property type="entry name" value="rve"/>
    <property type="match status" value="1"/>
</dbReference>
<dbReference type="Pfam" id="PF13456">
    <property type="entry name" value="RVT_3"/>
    <property type="match status" value="1"/>
</dbReference>
<organism evidence="10">
    <name type="scientific">Vitis vinifera</name>
    <name type="common">Grape</name>
    <dbReference type="NCBI Taxonomy" id="29760"/>
    <lineage>
        <taxon>Eukaryota</taxon>
        <taxon>Viridiplantae</taxon>
        <taxon>Streptophyta</taxon>
        <taxon>Embryophyta</taxon>
        <taxon>Tracheophyta</taxon>
        <taxon>Spermatophyta</taxon>
        <taxon>Magnoliopsida</taxon>
        <taxon>eudicotyledons</taxon>
        <taxon>Gunneridae</taxon>
        <taxon>Pentapetalae</taxon>
        <taxon>rosids</taxon>
        <taxon>Vitales</taxon>
        <taxon>Vitaceae</taxon>
        <taxon>Viteae</taxon>
        <taxon>Vitis</taxon>
    </lineage>
</organism>
<keyword evidence="4" id="KW-0540">Nuclease</keyword>
<feature type="domain" description="Reverse transcriptase" evidence="8">
    <location>
        <begin position="1"/>
        <end position="194"/>
    </location>
</feature>
<dbReference type="InterPro" id="IPR041588">
    <property type="entry name" value="Integrase_H2C2"/>
</dbReference>
<keyword evidence="7" id="KW-0695">RNA-directed DNA polymerase</keyword>
<gene>
    <name evidence="10" type="ORF">VITISV_040995</name>
</gene>
<keyword evidence="2" id="KW-0808">Transferase</keyword>
<dbReference type="Gene3D" id="3.10.10.10">
    <property type="entry name" value="HIV Type 1 Reverse Transcriptase, subunit A, domain 1"/>
    <property type="match status" value="1"/>
</dbReference>
<keyword evidence="1" id="KW-0645">Protease</keyword>
<dbReference type="Gene3D" id="1.10.340.70">
    <property type="match status" value="1"/>
</dbReference>
<evidence type="ECO:0000256" key="1">
    <source>
        <dbReference type="ARBA" id="ARBA00022670"/>
    </source>
</evidence>
<feature type="domain" description="Integrase catalytic" evidence="9">
    <location>
        <begin position="656"/>
        <end position="815"/>
    </location>
</feature>
<evidence type="ECO:0000256" key="2">
    <source>
        <dbReference type="ARBA" id="ARBA00022679"/>
    </source>
</evidence>
<keyword evidence="5" id="KW-0255">Endonuclease</keyword>
<name>A5AQD9_VITVI</name>
<dbReference type="SUPFAM" id="SSF56672">
    <property type="entry name" value="DNA/RNA polymerases"/>
    <property type="match status" value="1"/>
</dbReference>
<dbReference type="InterPro" id="IPR012337">
    <property type="entry name" value="RNaseH-like_sf"/>
</dbReference>
<dbReference type="Pfam" id="PF17919">
    <property type="entry name" value="RT_RNaseH_2"/>
    <property type="match status" value="1"/>
</dbReference>
<dbReference type="Gene3D" id="3.30.70.270">
    <property type="match status" value="2"/>
</dbReference>
<dbReference type="PANTHER" id="PTHR48475">
    <property type="entry name" value="RIBONUCLEASE H"/>
    <property type="match status" value="1"/>
</dbReference>
<dbReference type="GO" id="GO:0006508">
    <property type="term" value="P:proteolysis"/>
    <property type="evidence" value="ECO:0007669"/>
    <property type="project" value="UniProtKB-KW"/>
</dbReference>
<dbReference type="InterPro" id="IPR002156">
    <property type="entry name" value="RNaseH_domain"/>
</dbReference>
<dbReference type="InterPro" id="IPR036397">
    <property type="entry name" value="RNaseH_sf"/>
</dbReference>
<dbReference type="GO" id="GO:0004523">
    <property type="term" value="F:RNA-DNA hybrid ribonuclease activity"/>
    <property type="evidence" value="ECO:0007669"/>
    <property type="project" value="InterPro"/>
</dbReference>
<reference evidence="10" key="1">
    <citation type="journal article" date="2007" name="PLoS ONE">
        <title>The first genome sequence of an elite grapevine cultivar (Pinot noir Vitis vinifera L.): coping with a highly heterozygous genome.</title>
        <authorList>
            <person name="Velasco R."/>
            <person name="Zharkikh A."/>
            <person name="Troggio M."/>
            <person name="Cartwright D.A."/>
            <person name="Cestaro A."/>
            <person name="Pruss D."/>
            <person name="Pindo M."/>
            <person name="FitzGerald L.M."/>
            <person name="Vezzulli S."/>
            <person name="Reid J."/>
            <person name="Malacarne G."/>
            <person name="Iliev D."/>
            <person name="Coppola G."/>
            <person name="Wardell B."/>
            <person name="Micheletti D."/>
            <person name="Macalma T."/>
            <person name="Facci M."/>
            <person name="Mitchell J.T."/>
            <person name="Perazzolli M."/>
            <person name="Eldredge G."/>
            <person name="Gatto P."/>
            <person name="Oyzerski R."/>
            <person name="Moretto M."/>
            <person name="Gutin N."/>
            <person name="Stefanini M."/>
            <person name="Chen Y."/>
            <person name="Segala C."/>
            <person name="Davenport C."/>
            <person name="Dematte L."/>
            <person name="Mraz A."/>
            <person name="Battilana J."/>
            <person name="Stormo K."/>
            <person name="Costa F."/>
            <person name="Tao Q."/>
            <person name="Si-Ammour A."/>
            <person name="Harkins T."/>
            <person name="Lackey A."/>
            <person name="Perbost C."/>
            <person name="Taillon B."/>
            <person name="Stella A."/>
            <person name="Solovyev V."/>
            <person name="Fawcett J.A."/>
            <person name="Sterck L."/>
            <person name="Vandepoele K."/>
            <person name="Grando S.M."/>
            <person name="Toppo S."/>
            <person name="Moser C."/>
            <person name="Lanchbury J."/>
            <person name="Bogden R."/>
            <person name="Skolnick M."/>
            <person name="Sgaramella V."/>
            <person name="Bhatnagar S.K."/>
            <person name="Fontana P."/>
            <person name="Gutin A."/>
            <person name="Van de Peer Y."/>
            <person name="Salamini F."/>
            <person name="Viola R."/>
        </authorList>
    </citation>
    <scope>NUCLEOTIDE SEQUENCE</scope>
</reference>
<dbReference type="InterPro" id="IPR043502">
    <property type="entry name" value="DNA/RNA_pol_sf"/>
</dbReference>
<dbReference type="SUPFAM" id="SSF53098">
    <property type="entry name" value="Ribonuclease H-like"/>
    <property type="match status" value="2"/>
</dbReference>
<dbReference type="PROSITE" id="PS50878">
    <property type="entry name" value="RT_POL"/>
    <property type="match status" value="1"/>
</dbReference>
<dbReference type="GO" id="GO:0003676">
    <property type="term" value="F:nucleic acid binding"/>
    <property type="evidence" value="ECO:0007669"/>
    <property type="project" value="InterPro"/>
</dbReference>
<evidence type="ECO:0000259" key="9">
    <source>
        <dbReference type="PROSITE" id="PS50994"/>
    </source>
</evidence>
<evidence type="ECO:0000256" key="4">
    <source>
        <dbReference type="ARBA" id="ARBA00022722"/>
    </source>
</evidence>
<dbReference type="Gene3D" id="3.30.420.10">
    <property type="entry name" value="Ribonuclease H-like superfamily/Ribonuclease H"/>
    <property type="match status" value="2"/>
</dbReference>
<dbReference type="PROSITE" id="PS50994">
    <property type="entry name" value="INTEGRASE"/>
    <property type="match status" value="1"/>
</dbReference>
<dbReference type="CDD" id="cd09279">
    <property type="entry name" value="RNase_HI_like"/>
    <property type="match status" value="1"/>
</dbReference>
<dbReference type="InterPro" id="IPR000477">
    <property type="entry name" value="RT_dom"/>
</dbReference>
<keyword evidence="3" id="KW-0548">Nucleotidyltransferase</keyword>
<dbReference type="Pfam" id="PF17921">
    <property type="entry name" value="Integrase_H2C2"/>
    <property type="match status" value="1"/>
</dbReference>
<dbReference type="InterPro" id="IPR043128">
    <property type="entry name" value="Rev_trsase/Diguanyl_cyclase"/>
</dbReference>
<dbReference type="AlphaFoldDB" id="A5AQD9"/>